<protein>
    <recommendedName>
        <fullName evidence="10">TIGR00297 family protein</fullName>
    </recommendedName>
</protein>
<feature type="region of interest" description="Disordered" evidence="6">
    <location>
        <begin position="264"/>
        <end position="293"/>
    </location>
</feature>
<evidence type="ECO:0008006" key="10">
    <source>
        <dbReference type="Google" id="ProtNLM"/>
    </source>
</evidence>
<evidence type="ECO:0000256" key="1">
    <source>
        <dbReference type="ARBA" id="ARBA00004141"/>
    </source>
</evidence>
<evidence type="ECO:0000256" key="3">
    <source>
        <dbReference type="ARBA" id="ARBA00022692"/>
    </source>
</evidence>
<feature type="compositionally biased region" description="Basic and acidic residues" evidence="6">
    <location>
        <begin position="283"/>
        <end position="293"/>
    </location>
</feature>
<dbReference type="Pfam" id="PF01940">
    <property type="entry name" value="DUF92"/>
    <property type="match status" value="1"/>
</dbReference>
<evidence type="ECO:0000256" key="5">
    <source>
        <dbReference type="ARBA" id="ARBA00023136"/>
    </source>
</evidence>
<evidence type="ECO:0000256" key="4">
    <source>
        <dbReference type="ARBA" id="ARBA00022989"/>
    </source>
</evidence>
<keyword evidence="4 7" id="KW-1133">Transmembrane helix</keyword>
<dbReference type="AlphaFoldDB" id="A0A072P004"/>
<feature type="transmembrane region" description="Helical" evidence="7">
    <location>
        <begin position="43"/>
        <end position="65"/>
    </location>
</feature>
<reference evidence="8 9" key="1">
    <citation type="submission" date="2013-03" db="EMBL/GenBank/DDBJ databases">
        <title>The Genome Sequence of Exophiala aquamarina CBS 119918.</title>
        <authorList>
            <consortium name="The Broad Institute Genomics Platform"/>
            <person name="Cuomo C."/>
            <person name="de Hoog S."/>
            <person name="Gorbushina A."/>
            <person name="Walker B."/>
            <person name="Young S.K."/>
            <person name="Zeng Q."/>
            <person name="Gargeya S."/>
            <person name="Fitzgerald M."/>
            <person name="Haas B."/>
            <person name="Abouelleil A."/>
            <person name="Allen A.W."/>
            <person name="Alvarado L."/>
            <person name="Arachchi H.M."/>
            <person name="Berlin A.M."/>
            <person name="Chapman S.B."/>
            <person name="Gainer-Dewar J."/>
            <person name="Goldberg J."/>
            <person name="Griggs A."/>
            <person name="Gujja S."/>
            <person name="Hansen M."/>
            <person name="Howarth C."/>
            <person name="Imamovic A."/>
            <person name="Ireland A."/>
            <person name="Larimer J."/>
            <person name="McCowan C."/>
            <person name="Murphy C."/>
            <person name="Pearson M."/>
            <person name="Poon T.W."/>
            <person name="Priest M."/>
            <person name="Roberts A."/>
            <person name="Saif S."/>
            <person name="Shea T."/>
            <person name="Sisk P."/>
            <person name="Sykes S."/>
            <person name="Wortman J."/>
            <person name="Nusbaum C."/>
            <person name="Birren B."/>
        </authorList>
    </citation>
    <scope>NUCLEOTIDE SEQUENCE [LARGE SCALE GENOMIC DNA]</scope>
    <source>
        <strain evidence="8 9">CBS 119918</strain>
    </source>
</reference>
<organism evidence="8 9">
    <name type="scientific">Exophiala aquamarina CBS 119918</name>
    <dbReference type="NCBI Taxonomy" id="1182545"/>
    <lineage>
        <taxon>Eukaryota</taxon>
        <taxon>Fungi</taxon>
        <taxon>Dikarya</taxon>
        <taxon>Ascomycota</taxon>
        <taxon>Pezizomycotina</taxon>
        <taxon>Eurotiomycetes</taxon>
        <taxon>Chaetothyriomycetidae</taxon>
        <taxon>Chaetothyriales</taxon>
        <taxon>Herpotrichiellaceae</taxon>
        <taxon>Exophiala</taxon>
    </lineage>
</organism>
<dbReference type="OrthoDB" id="30881at2759"/>
<dbReference type="Proteomes" id="UP000027920">
    <property type="component" value="Unassembled WGS sequence"/>
</dbReference>
<evidence type="ECO:0000313" key="9">
    <source>
        <dbReference type="Proteomes" id="UP000027920"/>
    </source>
</evidence>
<evidence type="ECO:0000256" key="7">
    <source>
        <dbReference type="SAM" id="Phobius"/>
    </source>
</evidence>
<feature type="compositionally biased region" description="Polar residues" evidence="6">
    <location>
        <begin position="269"/>
        <end position="282"/>
    </location>
</feature>
<accession>A0A072P004</accession>
<dbReference type="EMBL" id="AMGV01000015">
    <property type="protein sequence ID" value="KEF53007.1"/>
    <property type="molecule type" value="Genomic_DNA"/>
</dbReference>
<dbReference type="InterPro" id="IPR002794">
    <property type="entry name" value="DUF92_TMEM19"/>
</dbReference>
<dbReference type="RefSeq" id="XP_013255597.1">
    <property type="nucleotide sequence ID" value="XM_013400143.1"/>
</dbReference>
<keyword evidence="3 7" id="KW-0812">Transmembrane</keyword>
<keyword evidence="9" id="KW-1185">Reference proteome</keyword>
<feature type="transmembrane region" description="Helical" evidence="7">
    <location>
        <begin position="215"/>
        <end position="233"/>
    </location>
</feature>
<comment type="subcellular location">
    <subcellularLocation>
        <location evidence="1">Membrane</location>
        <topology evidence="1">Multi-pass membrane protein</topology>
    </subcellularLocation>
</comment>
<name>A0A072P004_9EURO</name>
<feature type="transmembrane region" description="Helical" evidence="7">
    <location>
        <begin position="180"/>
        <end position="203"/>
    </location>
</feature>
<dbReference type="PANTHER" id="PTHR13353:SF5">
    <property type="entry name" value="TRANSMEMBRANE PROTEIN 19"/>
    <property type="match status" value="1"/>
</dbReference>
<dbReference type="STRING" id="1182545.A0A072P004"/>
<proteinExistence type="inferred from homology"/>
<keyword evidence="5 7" id="KW-0472">Membrane</keyword>
<dbReference type="PANTHER" id="PTHR13353">
    <property type="entry name" value="TRANSMEMBRANE PROTEIN 19"/>
    <property type="match status" value="1"/>
</dbReference>
<evidence type="ECO:0000256" key="6">
    <source>
        <dbReference type="SAM" id="MobiDB-lite"/>
    </source>
</evidence>
<gene>
    <name evidence="8" type="ORF">A1O9_10915</name>
</gene>
<dbReference type="HOGENOM" id="CLU_036918_1_0_1"/>
<dbReference type="VEuPathDB" id="FungiDB:A1O9_10915"/>
<feature type="transmembrane region" description="Helical" evidence="7">
    <location>
        <begin position="311"/>
        <end position="329"/>
    </location>
</feature>
<comment type="caution">
    <text evidence="8">The sequence shown here is derived from an EMBL/GenBank/DDBJ whole genome shotgun (WGS) entry which is preliminary data.</text>
</comment>
<evidence type="ECO:0000256" key="2">
    <source>
        <dbReference type="ARBA" id="ARBA00009012"/>
    </source>
</evidence>
<comment type="similarity">
    <text evidence="2">Belongs to the TMEM19 family.</text>
</comment>
<sequence length="330" mass="33551">MKAVVAVPTAAFIIIRAHRRKSLTPLGLVSAGATATIHALHPSPIPFLLLLTFFLLGTSATKVKHEIKATLTLSSSGSSGGEGPRTAIQVFANSAAASAMVLLHLWADGLDLDGTKGCFGSRAGAGTRLADLYLMGIMANYAAVTADTLSSELGILSKTRPVLITTLKTVPPGTNGGVSFAGLVAGVGGAAVIAAICCLLLDVCGGVVGGSTTAVLLKVFALLTVLGSVGTLLDSFLGAMLQASVIDRRSGKIVEGAGGVKVLTKPTRRPSQSVPDSPGKQSRSTDEKAKADLHESRVINSGNDILDNNQINLLMACIVSGLGVFAGTLL</sequence>
<dbReference type="GO" id="GO:0016020">
    <property type="term" value="C:membrane"/>
    <property type="evidence" value="ECO:0007669"/>
    <property type="project" value="UniProtKB-SubCell"/>
</dbReference>
<dbReference type="GeneID" id="25285816"/>
<evidence type="ECO:0000313" key="8">
    <source>
        <dbReference type="EMBL" id="KEF53007.1"/>
    </source>
</evidence>